<comment type="caution">
    <text evidence="1">The sequence shown here is derived from an EMBL/GenBank/DDBJ whole genome shotgun (WGS) entry which is preliminary data.</text>
</comment>
<evidence type="ECO:0000313" key="1">
    <source>
        <dbReference type="EMBL" id="NYZ69008.1"/>
    </source>
</evidence>
<dbReference type="RefSeq" id="WP_180571009.1">
    <property type="nucleotide sequence ID" value="NZ_JACCKB010000057.1"/>
</dbReference>
<dbReference type="EMBL" id="JACCKB010000057">
    <property type="protein sequence ID" value="NYZ69008.1"/>
    <property type="molecule type" value="Genomic_DNA"/>
</dbReference>
<gene>
    <name evidence="1" type="ORF">H0A36_23590</name>
</gene>
<reference evidence="1 2" key="1">
    <citation type="submission" date="2020-07" db="EMBL/GenBank/DDBJ databases">
        <title>Endozoicomonas sp. nov., isolated from sediment.</title>
        <authorList>
            <person name="Gu T."/>
        </authorList>
    </citation>
    <scope>NUCLEOTIDE SEQUENCE [LARGE SCALE GENOMIC DNA]</scope>
    <source>
        <strain evidence="1 2">SM1973</strain>
    </source>
</reference>
<evidence type="ECO:0000313" key="2">
    <source>
        <dbReference type="Proteomes" id="UP000569732"/>
    </source>
</evidence>
<organism evidence="1 2">
    <name type="scientific">Spartinivicinus marinus</name>
    <dbReference type="NCBI Taxonomy" id="2994442"/>
    <lineage>
        <taxon>Bacteria</taxon>
        <taxon>Pseudomonadati</taxon>
        <taxon>Pseudomonadota</taxon>
        <taxon>Gammaproteobacteria</taxon>
        <taxon>Oceanospirillales</taxon>
        <taxon>Zooshikellaceae</taxon>
        <taxon>Spartinivicinus</taxon>
    </lineage>
</organism>
<keyword evidence="2" id="KW-1185">Reference proteome</keyword>
<dbReference type="AlphaFoldDB" id="A0A853IEP7"/>
<accession>A0A853IEP7</accession>
<protein>
    <submittedName>
        <fullName evidence="1">Uncharacterized protein</fullName>
    </submittedName>
</protein>
<name>A0A853IEP7_9GAMM</name>
<sequence>MDASINRSRNAQTILINMDKSSANKSAIKAYNEACDHPIEVQLVK</sequence>
<proteinExistence type="predicted"/>
<dbReference type="Proteomes" id="UP000569732">
    <property type="component" value="Unassembled WGS sequence"/>
</dbReference>